<organism evidence="3 4">
    <name type="scientific">Sporosarcina luteola</name>
    <dbReference type="NCBI Taxonomy" id="582850"/>
    <lineage>
        <taxon>Bacteria</taxon>
        <taxon>Bacillati</taxon>
        <taxon>Bacillota</taxon>
        <taxon>Bacilli</taxon>
        <taxon>Bacillales</taxon>
        <taxon>Caryophanaceae</taxon>
        <taxon>Sporosarcina</taxon>
    </lineage>
</organism>
<evidence type="ECO:0000256" key="1">
    <source>
        <dbReference type="SAM" id="Phobius"/>
    </source>
</evidence>
<dbReference type="RefSeq" id="WP_147058665.1">
    <property type="nucleotide sequence ID" value="NZ_BJYL01000032.1"/>
</dbReference>
<reference evidence="3 4" key="1">
    <citation type="submission" date="2019-07" db="EMBL/GenBank/DDBJ databases">
        <title>Whole genome shotgun sequence of Sporosarcina luteola NBRC 105378.</title>
        <authorList>
            <person name="Hosoyama A."/>
            <person name="Uohara A."/>
            <person name="Ohji S."/>
            <person name="Ichikawa N."/>
        </authorList>
    </citation>
    <scope>NUCLEOTIDE SEQUENCE [LARGE SCALE GENOMIC DNA]</scope>
    <source>
        <strain evidence="3 4">NBRC 105378</strain>
    </source>
</reference>
<evidence type="ECO:0000313" key="4">
    <source>
        <dbReference type="Proteomes" id="UP000321901"/>
    </source>
</evidence>
<protein>
    <recommendedName>
        <fullName evidence="5">Tissue inhibitor of metalloproteinase</fullName>
    </recommendedName>
</protein>
<evidence type="ECO:0000313" key="3">
    <source>
        <dbReference type="EMBL" id="GEN84123.1"/>
    </source>
</evidence>
<dbReference type="EMBL" id="BJYL01000032">
    <property type="protein sequence ID" value="GEN84123.1"/>
    <property type="molecule type" value="Genomic_DNA"/>
</dbReference>
<dbReference type="InterPro" id="IPR008993">
    <property type="entry name" value="TIMP-like_OB-fold"/>
</dbReference>
<accession>A0A511Z9P6</accession>
<evidence type="ECO:0008006" key="5">
    <source>
        <dbReference type="Google" id="ProtNLM"/>
    </source>
</evidence>
<comment type="caution">
    <text evidence="3">The sequence shown here is derived from an EMBL/GenBank/DDBJ whole genome shotgun (WGS) entry which is preliminary data.</text>
</comment>
<dbReference type="SUPFAM" id="SSF50242">
    <property type="entry name" value="TIMP-like"/>
    <property type="match status" value="1"/>
</dbReference>
<keyword evidence="1" id="KW-0472">Membrane</keyword>
<gene>
    <name evidence="3" type="ORF">SLU01_24350</name>
</gene>
<dbReference type="Proteomes" id="UP000321901">
    <property type="component" value="Unassembled WGS sequence"/>
</dbReference>
<feature type="transmembrane region" description="Helical" evidence="1">
    <location>
        <begin position="161"/>
        <end position="180"/>
    </location>
</feature>
<dbReference type="Gene3D" id="2.40.50.120">
    <property type="match status" value="1"/>
</dbReference>
<keyword evidence="1" id="KW-1133">Transmembrane helix</keyword>
<dbReference type="AlphaFoldDB" id="A0A511Z9P6"/>
<keyword evidence="4" id="KW-1185">Reference proteome</keyword>
<sequence length="190" mass="20711">MRKIRYILPVGFLFVMLLSLQPLEASACSCVMPPPPEDALNEADAVFSGEVVEVDENRKLLGGSYGKTVQFNVDETWKGIDESEIAITTGLSGGDCGISFEKGQKYLVYASASNMYVAGTLSTTICHRTTELANAAADLNALGEGEEIKQLDEKIDESTNFPWWAFAIFNLGLIAIFIGFRVKSLIKARS</sequence>
<dbReference type="OrthoDB" id="8221747at2"/>
<feature type="chain" id="PRO_5021828213" description="Tissue inhibitor of metalloproteinase" evidence="2">
    <location>
        <begin position="28"/>
        <end position="190"/>
    </location>
</feature>
<feature type="signal peptide" evidence="2">
    <location>
        <begin position="1"/>
        <end position="27"/>
    </location>
</feature>
<keyword evidence="1" id="KW-0812">Transmembrane</keyword>
<name>A0A511Z9P6_9BACL</name>
<evidence type="ECO:0000256" key="2">
    <source>
        <dbReference type="SAM" id="SignalP"/>
    </source>
</evidence>
<proteinExistence type="predicted"/>
<keyword evidence="2" id="KW-0732">Signal</keyword>